<protein>
    <submittedName>
        <fullName evidence="2">Uncharacterized protein</fullName>
    </submittedName>
</protein>
<reference evidence="2" key="2">
    <citation type="submission" date="2020-09" db="EMBL/GenBank/DDBJ databases">
        <authorList>
            <person name="Sun Q."/>
            <person name="Zhou Y."/>
        </authorList>
    </citation>
    <scope>NUCLEOTIDE SEQUENCE</scope>
    <source>
        <strain evidence="2">CGMCC 1.15958</strain>
    </source>
</reference>
<feature type="transmembrane region" description="Helical" evidence="1">
    <location>
        <begin position="7"/>
        <end position="27"/>
    </location>
</feature>
<evidence type="ECO:0000256" key="1">
    <source>
        <dbReference type="SAM" id="Phobius"/>
    </source>
</evidence>
<dbReference type="AlphaFoldDB" id="A0A917DY11"/>
<keyword evidence="1" id="KW-0812">Transmembrane</keyword>
<evidence type="ECO:0000313" key="2">
    <source>
        <dbReference type="EMBL" id="GGD82335.1"/>
    </source>
</evidence>
<dbReference type="RefSeq" id="WP_188771270.1">
    <property type="nucleotide sequence ID" value="NZ_BMKK01000019.1"/>
</dbReference>
<keyword evidence="3" id="KW-1185">Reference proteome</keyword>
<keyword evidence="1" id="KW-1133">Transmembrane helix</keyword>
<feature type="transmembrane region" description="Helical" evidence="1">
    <location>
        <begin position="354"/>
        <end position="375"/>
    </location>
</feature>
<evidence type="ECO:0000313" key="3">
    <source>
        <dbReference type="Proteomes" id="UP000609064"/>
    </source>
</evidence>
<proteinExistence type="predicted"/>
<dbReference type="EMBL" id="BMKK01000019">
    <property type="protein sequence ID" value="GGD82335.1"/>
    <property type="molecule type" value="Genomic_DNA"/>
</dbReference>
<sequence>MIKIIRMFLSFFKKVLNYFLVFFIPPVNNLKNYSKLNEEYNRVLNGLNTNFKEKELSNLKNIEYLIDLNLIKIINWITKIVSFVTIVFVIIIIEKKVSSTKISVDVEVSAFTIFPNSHKGFDNFINLSSKKSLSISKSKILSGLSNGVGEFKIQAVADSTIEGVVEATINKISPHTKIRFESPTIEQSNIYFTTDSSISYISGEINNYRELIINEKRSSDKFDSDNTFSIIFEKKLNFNERFNISLVHPNLSIKPILIDSLTFLEETNISGAEKPISSIISGQVNFLEIEQKPHLLNLRDTLSFSLTSPTEVTIKKNINGNFTIHFDCEVNKLISGQLILNEKDKNIMPKIWKWLYFSMPSYIWALLFASIPILLNHFLKTTKKE</sequence>
<reference evidence="2" key="1">
    <citation type="journal article" date="2014" name="Int. J. Syst. Evol. Microbiol.">
        <title>Complete genome sequence of Corynebacterium casei LMG S-19264T (=DSM 44701T), isolated from a smear-ripened cheese.</title>
        <authorList>
            <consortium name="US DOE Joint Genome Institute (JGI-PGF)"/>
            <person name="Walter F."/>
            <person name="Albersmeier A."/>
            <person name="Kalinowski J."/>
            <person name="Ruckert C."/>
        </authorList>
    </citation>
    <scope>NUCLEOTIDE SEQUENCE</scope>
    <source>
        <strain evidence="2">CGMCC 1.15958</strain>
    </source>
</reference>
<comment type="caution">
    <text evidence="2">The sequence shown here is derived from an EMBL/GenBank/DDBJ whole genome shotgun (WGS) entry which is preliminary data.</text>
</comment>
<feature type="transmembrane region" description="Helical" evidence="1">
    <location>
        <begin position="73"/>
        <end position="93"/>
    </location>
</feature>
<name>A0A917DY11_9BACT</name>
<dbReference type="Proteomes" id="UP000609064">
    <property type="component" value="Unassembled WGS sequence"/>
</dbReference>
<gene>
    <name evidence="2" type="ORF">GCM10011514_52980</name>
</gene>
<organism evidence="2 3">
    <name type="scientific">Emticicia aquatilis</name>
    <dbReference type="NCBI Taxonomy" id="1537369"/>
    <lineage>
        <taxon>Bacteria</taxon>
        <taxon>Pseudomonadati</taxon>
        <taxon>Bacteroidota</taxon>
        <taxon>Cytophagia</taxon>
        <taxon>Cytophagales</taxon>
        <taxon>Leadbetterellaceae</taxon>
        <taxon>Emticicia</taxon>
    </lineage>
</organism>
<accession>A0A917DY11</accession>
<keyword evidence="1" id="KW-0472">Membrane</keyword>